<dbReference type="SUPFAM" id="SSF53649">
    <property type="entry name" value="Alkaline phosphatase-like"/>
    <property type="match status" value="1"/>
</dbReference>
<sequence length="51" mass="5557">MPNDKPNILLIMADDIGWFNVGAYNRGMLGAPTPNIDRICNEGAIFTDAYG</sequence>
<dbReference type="Pfam" id="PF00884">
    <property type="entry name" value="Sulfatase"/>
    <property type="match status" value="1"/>
</dbReference>
<dbReference type="InterPro" id="IPR000917">
    <property type="entry name" value="Sulfatase_N"/>
</dbReference>
<dbReference type="InterPro" id="IPR052701">
    <property type="entry name" value="GAG_Ulvan_Degrading_Sulfatases"/>
</dbReference>
<feature type="domain" description="Sulfatase N-terminal" evidence="1">
    <location>
        <begin position="6"/>
        <end position="51"/>
    </location>
</feature>
<accession>X1CR13</accession>
<gene>
    <name evidence="2" type="ORF">S01H4_56046</name>
</gene>
<dbReference type="PANTHER" id="PTHR43751:SF2">
    <property type="entry name" value="SULFATASE N-TERMINAL DOMAIN-CONTAINING PROTEIN"/>
    <property type="match status" value="1"/>
</dbReference>
<feature type="non-terminal residue" evidence="2">
    <location>
        <position position="51"/>
    </location>
</feature>
<dbReference type="InterPro" id="IPR017850">
    <property type="entry name" value="Alkaline_phosphatase_core_sf"/>
</dbReference>
<proteinExistence type="predicted"/>
<name>X1CR13_9ZZZZ</name>
<dbReference type="AlphaFoldDB" id="X1CR13"/>
<comment type="caution">
    <text evidence="2">The sequence shown here is derived from an EMBL/GenBank/DDBJ whole genome shotgun (WGS) entry which is preliminary data.</text>
</comment>
<protein>
    <recommendedName>
        <fullName evidence="1">Sulfatase N-terminal domain-containing protein</fullName>
    </recommendedName>
</protein>
<dbReference type="PANTHER" id="PTHR43751">
    <property type="entry name" value="SULFATASE"/>
    <property type="match status" value="1"/>
</dbReference>
<evidence type="ECO:0000313" key="2">
    <source>
        <dbReference type="EMBL" id="GAH10866.1"/>
    </source>
</evidence>
<reference evidence="2" key="1">
    <citation type="journal article" date="2014" name="Front. Microbiol.">
        <title>High frequency of phylogenetically diverse reductive dehalogenase-homologous genes in deep subseafloor sedimentary metagenomes.</title>
        <authorList>
            <person name="Kawai M."/>
            <person name="Futagami T."/>
            <person name="Toyoda A."/>
            <person name="Takaki Y."/>
            <person name="Nishi S."/>
            <person name="Hori S."/>
            <person name="Arai W."/>
            <person name="Tsubouchi T."/>
            <person name="Morono Y."/>
            <person name="Uchiyama I."/>
            <person name="Ito T."/>
            <person name="Fujiyama A."/>
            <person name="Inagaki F."/>
            <person name="Takami H."/>
        </authorList>
    </citation>
    <scope>NUCLEOTIDE SEQUENCE</scope>
    <source>
        <strain evidence="2">Expedition CK06-06</strain>
    </source>
</reference>
<dbReference type="EMBL" id="BART01032431">
    <property type="protein sequence ID" value="GAH10866.1"/>
    <property type="molecule type" value="Genomic_DNA"/>
</dbReference>
<evidence type="ECO:0000259" key="1">
    <source>
        <dbReference type="Pfam" id="PF00884"/>
    </source>
</evidence>
<organism evidence="2">
    <name type="scientific">marine sediment metagenome</name>
    <dbReference type="NCBI Taxonomy" id="412755"/>
    <lineage>
        <taxon>unclassified sequences</taxon>
        <taxon>metagenomes</taxon>
        <taxon>ecological metagenomes</taxon>
    </lineage>
</organism>
<dbReference type="Gene3D" id="3.40.720.10">
    <property type="entry name" value="Alkaline Phosphatase, subunit A"/>
    <property type="match status" value="1"/>
</dbReference>